<dbReference type="Pfam" id="PF09361">
    <property type="entry name" value="Phasin_2"/>
    <property type="match status" value="1"/>
</dbReference>
<proteinExistence type="predicted"/>
<protein>
    <submittedName>
        <fullName evidence="2">Phasin</fullName>
    </submittedName>
</protein>
<dbReference type="InterPro" id="IPR018968">
    <property type="entry name" value="Phasin"/>
</dbReference>
<dbReference type="AlphaFoldDB" id="A0A7W9Y6F7"/>
<organism evidence="2 3">
    <name type="scientific">Rhizobium wenxiniae</name>
    <dbReference type="NCBI Taxonomy" id="1737357"/>
    <lineage>
        <taxon>Bacteria</taxon>
        <taxon>Pseudomonadati</taxon>
        <taxon>Pseudomonadota</taxon>
        <taxon>Alphaproteobacteria</taxon>
        <taxon>Hyphomicrobiales</taxon>
        <taxon>Rhizobiaceae</taxon>
        <taxon>Rhizobium/Agrobacterium group</taxon>
        <taxon>Rhizobium</taxon>
    </lineage>
</organism>
<dbReference type="EMBL" id="JACHEG010000002">
    <property type="protein sequence ID" value="MBB6162697.1"/>
    <property type="molecule type" value="Genomic_DNA"/>
</dbReference>
<evidence type="ECO:0000313" key="2">
    <source>
        <dbReference type="EMBL" id="MBB6162697.1"/>
    </source>
</evidence>
<gene>
    <name evidence="2" type="ORF">HNQ72_002515</name>
</gene>
<evidence type="ECO:0000313" key="3">
    <source>
        <dbReference type="Proteomes" id="UP000547879"/>
    </source>
</evidence>
<name>A0A7W9Y6F7_9HYPH</name>
<feature type="domain" description="Phasin" evidence="1">
    <location>
        <begin position="92"/>
        <end position="185"/>
    </location>
</feature>
<evidence type="ECO:0000259" key="1">
    <source>
        <dbReference type="Pfam" id="PF09361"/>
    </source>
</evidence>
<sequence>MGEQERVNRVNVGRLCCTANIAMHNSIGYIYGITGSAMPVFSPDRIFLEEKIVAYSDDIFSFSAFDPAKLTQSWREFAEQSTTHSHDAYGKMKTAAAEASRTVESTIHSAQAGSMEFGLKAIDALRTNTEMSLSHMEQLIGAKSFSEMMELQTAFVRKQAEFTVEQVKVMQDAAQKVAGEVARPGRQAAEKAMDTFKPS</sequence>
<keyword evidence="3" id="KW-1185">Reference proteome</keyword>
<accession>A0A7W9Y6F7</accession>
<reference evidence="2 3" key="1">
    <citation type="submission" date="2020-08" db="EMBL/GenBank/DDBJ databases">
        <title>Genomic Encyclopedia of Type Strains, Phase IV (KMG-IV): sequencing the most valuable type-strain genomes for metagenomic binning, comparative biology and taxonomic classification.</title>
        <authorList>
            <person name="Goeker M."/>
        </authorList>
    </citation>
    <scope>NUCLEOTIDE SEQUENCE [LARGE SCALE GENOMIC DNA]</scope>
    <source>
        <strain evidence="2 3">DSM 100734</strain>
    </source>
</reference>
<comment type="caution">
    <text evidence="2">The sequence shown here is derived from an EMBL/GenBank/DDBJ whole genome shotgun (WGS) entry which is preliminary data.</text>
</comment>
<dbReference type="Proteomes" id="UP000547879">
    <property type="component" value="Unassembled WGS sequence"/>
</dbReference>